<dbReference type="GO" id="GO:0030964">
    <property type="term" value="C:NADH dehydrogenase complex"/>
    <property type="evidence" value="ECO:0007669"/>
    <property type="project" value="TreeGrafter"/>
</dbReference>
<evidence type="ECO:0000313" key="10">
    <source>
        <dbReference type="EMBL" id="QII41623.1"/>
    </source>
</evidence>
<geneLocation type="mitochondrion" evidence="10"/>
<dbReference type="InterPro" id="IPR039428">
    <property type="entry name" value="NUOK/Mnh_C1-like"/>
</dbReference>
<dbReference type="NCBIfam" id="NF004320">
    <property type="entry name" value="PRK05715.1-2"/>
    <property type="match status" value="1"/>
</dbReference>
<sequence length="99" mass="11214">MHQLLFFWSLVLFIIGAMGTFLNRRHFFIILLCIELMLLAVNIQFFTASALLDDINGQFFALWVLTAAAAETSIGLALCVIYTRLRSTLDVEFINLLKG</sequence>
<dbReference type="InterPro" id="IPR001133">
    <property type="entry name" value="NADH_UbQ_OxRdtase_chain4L/K"/>
</dbReference>
<keyword evidence="10" id="KW-0496">Mitochondrion</keyword>
<evidence type="ECO:0000256" key="2">
    <source>
        <dbReference type="ARBA" id="ARBA00010519"/>
    </source>
</evidence>
<organism evidence="10">
    <name type="scientific">Jenufa perforata</name>
    <dbReference type="NCBI Taxonomy" id="993091"/>
    <lineage>
        <taxon>Eukaryota</taxon>
        <taxon>Viridiplantae</taxon>
        <taxon>Chlorophyta</taxon>
        <taxon>core chlorophytes</taxon>
        <taxon>Chlorophyceae</taxon>
        <taxon>Jenufa</taxon>
    </lineage>
</organism>
<comment type="similarity">
    <text evidence="2">Belongs to the complex I subunit 4L family.</text>
</comment>
<keyword evidence="7" id="KW-0520">NAD</keyword>
<dbReference type="GO" id="GO:0042773">
    <property type="term" value="P:ATP synthesis coupled electron transport"/>
    <property type="evidence" value="ECO:0007669"/>
    <property type="project" value="InterPro"/>
</dbReference>
<feature type="transmembrane region" description="Helical" evidence="9">
    <location>
        <begin position="29"/>
        <end position="52"/>
    </location>
</feature>
<dbReference type="PANTHER" id="PTHR11434">
    <property type="entry name" value="NADH-UBIQUINONE OXIDOREDUCTASE SUBUNIT ND4L"/>
    <property type="match status" value="1"/>
</dbReference>
<name>A0A6G7ITP3_9CHLO</name>
<proteinExistence type="inferred from homology"/>
<protein>
    <submittedName>
        <fullName evidence="10">NADH dehydrogenase subunit 4L</fullName>
    </submittedName>
</protein>
<keyword evidence="3" id="KW-0813">Transport</keyword>
<keyword evidence="4 9" id="KW-0812">Transmembrane</keyword>
<dbReference type="NCBIfam" id="NF004323">
    <property type="entry name" value="PRK05715.1-5"/>
    <property type="match status" value="1"/>
</dbReference>
<feature type="transmembrane region" description="Helical" evidence="9">
    <location>
        <begin position="59"/>
        <end position="83"/>
    </location>
</feature>
<evidence type="ECO:0000256" key="8">
    <source>
        <dbReference type="ARBA" id="ARBA00023136"/>
    </source>
</evidence>
<evidence type="ECO:0000256" key="5">
    <source>
        <dbReference type="ARBA" id="ARBA00022967"/>
    </source>
</evidence>
<evidence type="ECO:0000256" key="7">
    <source>
        <dbReference type="ARBA" id="ARBA00023027"/>
    </source>
</evidence>
<reference evidence="10" key="1">
    <citation type="submission" date="2020-01" db="EMBL/GenBank/DDBJ databases">
        <title>Complete mitogenomes of the chlorophycean green algae Jenufa minuta and Jenufa perforata.</title>
        <authorList>
            <person name="Turmel M."/>
            <person name="Otis C."/>
            <person name="Vincent A."/>
            <person name="Lemieux C."/>
        </authorList>
    </citation>
    <scope>NUCLEOTIDE SEQUENCE</scope>
</reference>
<dbReference type="Gene3D" id="1.10.287.3510">
    <property type="match status" value="1"/>
</dbReference>
<dbReference type="Pfam" id="PF00420">
    <property type="entry name" value="Oxidored_q2"/>
    <property type="match status" value="1"/>
</dbReference>
<keyword evidence="6 9" id="KW-1133">Transmembrane helix</keyword>
<keyword evidence="8 9" id="KW-0472">Membrane</keyword>
<dbReference type="RefSeq" id="YP_009746594.1">
    <property type="nucleotide sequence ID" value="NC_046779.1"/>
</dbReference>
<comment type="subcellular location">
    <subcellularLocation>
        <location evidence="1">Membrane</location>
        <topology evidence="1">Multi-pass membrane protein</topology>
    </subcellularLocation>
</comment>
<evidence type="ECO:0000256" key="9">
    <source>
        <dbReference type="SAM" id="Phobius"/>
    </source>
</evidence>
<dbReference type="AlphaFoldDB" id="A0A6G7ITP3"/>
<dbReference type="GO" id="GO:0016651">
    <property type="term" value="F:oxidoreductase activity, acting on NAD(P)H"/>
    <property type="evidence" value="ECO:0007669"/>
    <property type="project" value="InterPro"/>
</dbReference>
<dbReference type="EMBL" id="MN933931">
    <property type="protein sequence ID" value="QII41623.1"/>
    <property type="molecule type" value="Genomic_DNA"/>
</dbReference>
<dbReference type="GeneID" id="54116235"/>
<gene>
    <name evidence="10" type="primary">nad4L</name>
</gene>
<evidence type="ECO:0000256" key="1">
    <source>
        <dbReference type="ARBA" id="ARBA00004141"/>
    </source>
</evidence>
<evidence type="ECO:0000256" key="4">
    <source>
        <dbReference type="ARBA" id="ARBA00022692"/>
    </source>
</evidence>
<evidence type="ECO:0000256" key="6">
    <source>
        <dbReference type="ARBA" id="ARBA00022989"/>
    </source>
</evidence>
<dbReference type="PANTHER" id="PTHR11434:SF21">
    <property type="entry name" value="NADH DEHYDROGENASE SUBUNIT 4L-RELATED"/>
    <property type="match status" value="1"/>
</dbReference>
<accession>A0A6G7ITP3</accession>
<dbReference type="HAMAP" id="MF_01456">
    <property type="entry name" value="NDH1_NuoK"/>
    <property type="match status" value="1"/>
</dbReference>
<keyword evidence="5" id="KW-1278">Translocase</keyword>
<evidence type="ECO:0000256" key="3">
    <source>
        <dbReference type="ARBA" id="ARBA00022448"/>
    </source>
</evidence>